<reference evidence="2" key="1">
    <citation type="submission" date="2020-11" db="EMBL/GenBank/DDBJ databases">
        <authorList>
            <person name="Tran Van P."/>
        </authorList>
    </citation>
    <scope>NUCLEOTIDE SEQUENCE</scope>
</reference>
<keyword evidence="3" id="KW-1185">Reference proteome</keyword>
<protein>
    <recommendedName>
        <fullName evidence="4">BZIP domain-containing protein</fullName>
    </recommendedName>
</protein>
<evidence type="ECO:0008006" key="4">
    <source>
        <dbReference type="Google" id="ProtNLM"/>
    </source>
</evidence>
<feature type="compositionally biased region" description="Low complexity" evidence="1">
    <location>
        <begin position="53"/>
        <end position="65"/>
    </location>
</feature>
<dbReference type="Proteomes" id="UP000728032">
    <property type="component" value="Unassembled WGS sequence"/>
</dbReference>
<gene>
    <name evidence="2" type="ORF">ONB1V03_LOCUS15019</name>
</gene>
<organism evidence="2">
    <name type="scientific">Oppiella nova</name>
    <dbReference type="NCBI Taxonomy" id="334625"/>
    <lineage>
        <taxon>Eukaryota</taxon>
        <taxon>Metazoa</taxon>
        <taxon>Ecdysozoa</taxon>
        <taxon>Arthropoda</taxon>
        <taxon>Chelicerata</taxon>
        <taxon>Arachnida</taxon>
        <taxon>Acari</taxon>
        <taxon>Acariformes</taxon>
        <taxon>Sarcoptiformes</taxon>
        <taxon>Oribatida</taxon>
        <taxon>Brachypylina</taxon>
        <taxon>Oppioidea</taxon>
        <taxon>Oppiidae</taxon>
        <taxon>Oppiella</taxon>
    </lineage>
</organism>
<proteinExistence type="predicted"/>
<name>A0A7R9ME59_9ACAR</name>
<sequence>MRCPIVSSMSWPQLSSSSLTSWTMDSMFASDLFIEDTLFSSVSVESIEEVTTSDSVVSVSASHPSTEAESRIVSDMKPKRPRGRPKTSQSEEQRQQRTKALNVMAANRYRRRKKEETISWHNRLVVEKNSNEWLRKKAFADNMWSSDVLSTLSANRDKIHLIVATVGATLTAIKLYDLYDNDLRMH</sequence>
<evidence type="ECO:0000313" key="2">
    <source>
        <dbReference type="EMBL" id="CAD7658398.1"/>
    </source>
</evidence>
<dbReference type="EMBL" id="OC929731">
    <property type="protein sequence ID" value="CAD7658398.1"/>
    <property type="molecule type" value="Genomic_DNA"/>
</dbReference>
<evidence type="ECO:0000256" key="1">
    <source>
        <dbReference type="SAM" id="MobiDB-lite"/>
    </source>
</evidence>
<evidence type="ECO:0000313" key="3">
    <source>
        <dbReference type="Proteomes" id="UP000728032"/>
    </source>
</evidence>
<accession>A0A7R9ME59</accession>
<feature type="compositionally biased region" description="Basic and acidic residues" evidence="1">
    <location>
        <begin position="66"/>
        <end position="78"/>
    </location>
</feature>
<dbReference type="EMBL" id="CAJPVJ010014906">
    <property type="protein sequence ID" value="CAG2175584.1"/>
    <property type="molecule type" value="Genomic_DNA"/>
</dbReference>
<feature type="region of interest" description="Disordered" evidence="1">
    <location>
        <begin position="53"/>
        <end position="97"/>
    </location>
</feature>
<dbReference type="AlphaFoldDB" id="A0A7R9ME59"/>